<evidence type="ECO:0000313" key="6">
    <source>
        <dbReference type="Proteomes" id="UP000184301"/>
    </source>
</evidence>
<evidence type="ECO:0000256" key="2">
    <source>
        <dbReference type="ARBA" id="ARBA00023125"/>
    </source>
</evidence>
<keyword evidence="6" id="KW-1185">Reference proteome</keyword>
<dbReference type="STRING" id="1121950.SAMN02745243_01919"/>
<feature type="domain" description="Tyr recombinase" evidence="4">
    <location>
        <begin position="173"/>
        <end position="382"/>
    </location>
</feature>
<accession>A0A1M6NVF4</accession>
<dbReference type="InterPro" id="IPR011010">
    <property type="entry name" value="DNA_brk_join_enz"/>
</dbReference>
<dbReference type="CDD" id="cd01189">
    <property type="entry name" value="INT_ICEBs1_C_like"/>
    <property type="match status" value="1"/>
</dbReference>
<evidence type="ECO:0000313" key="5">
    <source>
        <dbReference type="EMBL" id="SHJ99618.1"/>
    </source>
</evidence>
<keyword evidence="2" id="KW-0238">DNA-binding</keyword>
<protein>
    <submittedName>
        <fullName evidence="5">Site-specific recombinase XerD</fullName>
    </submittedName>
</protein>
<dbReference type="Gene3D" id="1.10.150.130">
    <property type="match status" value="1"/>
</dbReference>
<dbReference type="Gene3D" id="1.10.443.10">
    <property type="entry name" value="Intergrase catalytic core"/>
    <property type="match status" value="1"/>
</dbReference>
<keyword evidence="3" id="KW-0233">DNA recombination</keyword>
<evidence type="ECO:0000259" key="4">
    <source>
        <dbReference type="PROSITE" id="PS51898"/>
    </source>
</evidence>
<comment type="similarity">
    <text evidence="1">Belongs to the 'phage' integrase family.</text>
</comment>
<name>A0A1M6NVF4_9FIRM</name>
<sequence>MKRSNGEGTIFRRKDGKWCASKYIDIGNGNVKRKYVYGKTQKDVKEKLKELDSIVQKQVSEPTLQIWMITWMEKYKKGILKTTTYENYMLNIRVHVCGTTVGQSPLSKVTTDMLQQYYNEKLSGDNIEEKPLSRRTVEYLHTIIGGALQQAYRNCMITRNVNQFTVLPKKDESEINPLTISEVHKLLQYAKNTELYPLIVLEVFTGMRKGEILGLLWENIDLEKQVLYVRKNLCRVKNDEKNATTKYKLVLLEPKTKKSVRAIPLTNYVVEVLKQQKSVQCQLKEKYKEIYRDNDIVFATADGNFRDPRTLLRDFHKILDDAGVRRCRFHDLRHTFASMLINEGESMKVIQELLGHSTITTTMDVYSHVNAKTKERSIGVLEKVIEI</sequence>
<dbReference type="EMBL" id="FQZY01000025">
    <property type="protein sequence ID" value="SHJ99618.1"/>
    <property type="molecule type" value="Genomic_DNA"/>
</dbReference>
<dbReference type="GO" id="GO:0003677">
    <property type="term" value="F:DNA binding"/>
    <property type="evidence" value="ECO:0007669"/>
    <property type="project" value="UniProtKB-KW"/>
</dbReference>
<dbReference type="GO" id="GO:0015074">
    <property type="term" value="P:DNA integration"/>
    <property type="evidence" value="ECO:0007669"/>
    <property type="project" value="InterPro"/>
</dbReference>
<organism evidence="5 6">
    <name type="scientific">Hespellia stercorisuis DSM 15480</name>
    <dbReference type="NCBI Taxonomy" id="1121950"/>
    <lineage>
        <taxon>Bacteria</taxon>
        <taxon>Bacillati</taxon>
        <taxon>Bacillota</taxon>
        <taxon>Clostridia</taxon>
        <taxon>Lachnospirales</taxon>
        <taxon>Lachnospiraceae</taxon>
        <taxon>Hespellia</taxon>
    </lineage>
</organism>
<dbReference type="InterPro" id="IPR002104">
    <property type="entry name" value="Integrase_catalytic"/>
</dbReference>
<dbReference type="Proteomes" id="UP000184301">
    <property type="component" value="Unassembled WGS sequence"/>
</dbReference>
<dbReference type="SUPFAM" id="SSF56349">
    <property type="entry name" value="DNA breaking-rejoining enzymes"/>
    <property type="match status" value="1"/>
</dbReference>
<dbReference type="AlphaFoldDB" id="A0A1M6NVF4"/>
<dbReference type="InterPro" id="IPR013762">
    <property type="entry name" value="Integrase-like_cat_sf"/>
</dbReference>
<gene>
    <name evidence="5" type="ORF">SAMN02745243_01919</name>
</gene>
<evidence type="ECO:0000256" key="3">
    <source>
        <dbReference type="ARBA" id="ARBA00023172"/>
    </source>
</evidence>
<dbReference type="Pfam" id="PF00589">
    <property type="entry name" value="Phage_integrase"/>
    <property type="match status" value="1"/>
</dbReference>
<dbReference type="PANTHER" id="PTHR30349">
    <property type="entry name" value="PHAGE INTEGRASE-RELATED"/>
    <property type="match status" value="1"/>
</dbReference>
<dbReference type="InterPro" id="IPR050090">
    <property type="entry name" value="Tyrosine_recombinase_XerCD"/>
</dbReference>
<dbReference type="InterPro" id="IPR010998">
    <property type="entry name" value="Integrase_recombinase_N"/>
</dbReference>
<dbReference type="PANTHER" id="PTHR30349:SF64">
    <property type="entry name" value="PROPHAGE INTEGRASE INTD-RELATED"/>
    <property type="match status" value="1"/>
</dbReference>
<reference evidence="5 6" key="1">
    <citation type="submission" date="2016-11" db="EMBL/GenBank/DDBJ databases">
        <authorList>
            <person name="Jaros S."/>
            <person name="Januszkiewicz K."/>
            <person name="Wedrychowicz H."/>
        </authorList>
    </citation>
    <scope>NUCLEOTIDE SEQUENCE [LARGE SCALE GENOMIC DNA]</scope>
    <source>
        <strain evidence="5 6">DSM 15480</strain>
    </source>
</reference>
<evidence type="ECO:0000256" key="1">
    <source>
        <dbReference type="ARBA" id="ARBA00008857"/>
    </source>
</evidence>
<proteinExistence type="inferred from homology"/>
<dbReference type="GO" id="GO:0006310">
    <property type="term" value="P:DNA recombination"/>
    <property type="evidence" value="ECO:0007669"/>
    <property type="project" value="UniProtKB-KW"/>
</dbReference>
<dbReference type="PROSITE" id="PS51898">
    <property type="entry name" value="TYR_RECOMBINASE"/>
    <property type="match status" value="1"/>
</dbReference>